<proteinExistence type="inferred from homology"/>
<sequence length="164" mass="18508">MVKASGVQIADNVLTFFNDMKIAKNADQRVRLATFAFKGKCIDVEEVHTQKDLDEKNLDGFEYFMSLLTPGKCHYILYDCHFKTKESPTKEELVFVMWCPEGSSVKEKLNHAASKEVLIKKLGGIKHNFQINEIGDCADRNDFAEKLGKTVTHVEDVAVSYTVA</sequence>
<evidence type="ECO:0000256" key="2">
    <source>
        <dbReference type="ARBA" id="ARBA00023203"/>
    </source>
</evidence>
<evidence type="ECO:0000256" key="1">
    <source>
        <dbReference type="ARBA" id="ARBA00006844"/>
    </source>
</evidence>
<dbReference type="SUPFAM" id="SSF55753">
    <property type="entry name" value="Actin depolymerizing proteins"/>
    <property type="match status" value="1"/>
</dbReference>
<organism evidence="4">
    <name type="scientific">Tetraodon nigroviridis</name>
    <name type="common">Spotted green pufferfish</name>
    <name type="synonym">Chelonodon nigroviridis</name>
    <dbReference type="NCBI Taxonomy" id="99883"/>
    <lineage>
        <taxon>Eukaryota</taxon>
        <taxon>Metazoa</taxon>
        <taxon>Chordata</taxon>
        <taxon>Craniata</taxon>
        <taxon>Vertebrata</taxon>
        <taxon>Euteleostomi</taxon>
        <taxon>Actinopterygii</taxon>
        <taxon>Neopterygii</taxon>
        <taxon>Teleostei</taxon>
        <taxon>Neoteleostei</taxon>
        <taxon>Acanthomorphata</taxon>
        <taxon>Eupercaria</taxon>
        <taxon>Tetraodontiformes</taxon>
        <taxon>Tetradontoidea</taxon>
        <taxon>Tetraodontidae</taxon>
        <taxon>Tetraodon</taxon>
    </lineage>
</organism>
<gene>
    <name evidence="4" type="ORF">GSTENG00030805001</name>
</gene>
<name>Q4RQ26_TETNG</name>
<dbReference type="PANTHER" id="PTHR11913">
    <property type="entry name" value="COFILIN-RELATED"/>
    <property type="match status" value="1"/>
</dbReference>
<dbReference type="SMART" id="SM00102">
    <property type="entry name" value="ADF"/>
    <property type="match status" value="1"/>
</dbReference>
<comment type="similarity">
    <text evidence="1">Belongs to the actin-binding proteins ADF family.</text>
</comment>
<evidence type="ECO:0000313" key="4">
    <source>
        <dbReference type="EMBL" id="CAG09506.1"/>
    </source>
</evidence>
<dbReference type="KEGG" id="tng:GSTEN00030805G001"/>
<dbReference type="InterPro" id="IPR029006">
    <property type="entry name" value="ADF-H/Gelsolin-like_dom_sf"/>
</dbReference>
<dbReference type="InterPro" id="IPR002108">
    <property type="entry name" value="ADF-H"/>
</dbReference>
<dbReference type="OrthoDB" id="10249245at2759"/>
<dbReference type="AlphaFoldDB" id="Q4RQ26"/>
<reference evidence="4" key="2">
    <citation type="submission" date="2004-02" db="EMBL/GenBank/DDBJ databases">
        <authorList>
            <consortium name="Genoscope"/>
            <consortium name="Whitehead Institute Centre for Genome Research"/>
        </authorList>
    </citation>
    <scope>NUCLEOTIDE SEQUENCE</scope>
</reference>
<dbReference type="InterPro" id="IPR017904">
    <property type="entry name" value="ADF/Cofilin"/>
</dbReference>
<comment type="caution">
    <text evidence="4">The sequence shown here is derived from an EMBL/GenBank/DDBJ whole genome shotgun (WGS) entry which is preliminary data.</text>
</comment>
<feature type="domain" description="ADF-H" evidence="3">
    <location>
        <begin position="6"/>
        <end position="147"/>
    </location>
</feature>
<dbReference type="GO" id="GO:0030042">
    <property type="term" value="P:actin filament depolymerization"/>
    <property type="evidence" value="ECO:0007669"/>
    <property type="project" value="InterPro"/>
</dbReference>
<dbReference type="EMBL" id="CAAE01015006">
    <property type="protein sequence ID" value="CAG09506.1"/>
    <property type="molecule type" value="Genomic_DNA"/>
</dbReference>
<keyword evidence="2" id="KW-0009">Actin-binding</keyword>
<dbReference type="Gene3D" id="3.40.20.10">
    <property type="entry name" value="Severin"/>
    <property type="match status" value="1"/>
</dbReference>
<accession>Q4RQ26</accession>
<protein>
    <submittedName>
        <fullName evidence="4">(spotted green pufferfish) hypothetical protein</fullName>
    </submittedName>
</protein>
<dbReference type="CDD" id="cd11286">
    <property type="entry name" value="ADF_cofilin_like"/>
    <property type="match status" value="1"/>
</dbReference>
<dbReference type="GO" id="GO:0003779">
    <property type="term" value="F:actin binding"/>
    <property type="evidence" value="ECO:0007669"/>
    <property type="project" value="UniProtKB-KW"/>
</dbReference>
<dbReference type="GO" id="GO:0015629">
    <property type="term" value="C:actin cytoskeleton"/>
    <property type="evidence" value="ECO:0007669"/>
    <property type="project" value="InterPro"/>
</dbReference>
<reference evidence="4" key="1">
    <citation type="journal article" date="2004" name="Nature">
        <title>Genome duplication in the teleost fish Tetraodon nigroviridis reveals the early vertebrate proto-karyotype.</title>
        <authorList>
            <person name="Jaillon O."/>
            <person name="Aury J.-M."/>
            <person name="Brunet F."/>
            <person name="Petit J.-L."/>
            <person name="Stange-Thomann N."/>
            <person name="Mauceli E."/>
            <person name="Bouneau L."/>
            <person name="Fischer C."/>
            <person name="Ozouf-Costaz C."/>
            <person name="Bernot A."/>
            <person name="Nicaud S."/>
            <person name="Jaffe D."/>
            <person name="Fisher S."/>
            <person name="Lutfalla G."/>
            <person name="Dossat C."/>
            <person name="Segurens B."/>
            <person name="Dasilva C."/>
            <person name="Salanoubat M."/>
            <person name="Levy M."/>
            <person name="Boudet N."/>
            <person name="Castellano S."/>
            <person name="Anthouard V."/>
            <person name="Jubin C."/>
            <person name="Castelli V."/>
            <person name="Katinka M."/>
            <person name="Vacherie B."/>
            <person name="Biemont C."/>
            <person name="Skalli Z."/>
            <person name="Cattolico L."/>
            <person name="Poulain J."/>
            <person name="De Berardinis V."/>
            <person name="Cruaud C."/>
            <person name="Duprat S."/>
            <person name="Brottier P."/>
            <person name="Coutanceau J.-P."/>
            <person name="Gouzy J."/>
            <person name="Parra G."/>
            <person name="Lardier G."/>
            <person name="Chapple C."/>
            <person name="McKernan K.J."/>
            <person name="McEwan P."/>
            <person name="Bosak S."/>
            <person name="Kellis M."/>
            <person name="Volff J.-N."/>
            <person name="Guigo R."/>
            <person name="Zody M.C."/>
            <person name="Mesirov J."/>
            <person name="Lindblad-Toh K."/>
            <person name="Birren B."/>
            <person name="Nusbaum C."/>
            <person name="Kahn D."/>
            <person name="Robinson-Rechavi M."/>
            <person name="Laudet V."/>
            <person name="Schachter V."/>
            <person name="Quetier F."/>
            <person name="Saurin W."/>
            <person name="Scarpelli C."/>
            <person name="Wincker P."/>
            <person name="Lander E.S."/>
            <person name="Weissenbach J."/>
            <person name="Roest Crollius H."/>
        </authorList>
    </citation>
    <scope>NUCLEOTIDE SEQUENCE [LARGE SCALE GENOMIC DNA]</scope>
</reference>
<dbReference type="PRINTS" id="PR00006">
    <property type="entry name" value="COFILIN"/>
</dbReference>
<dbReference type="PROSITE" id="PS51263">
    <property type="entry name" value="ADF_H"/>
    <property type="match status" value="1"/>
</dbReference>
<evidence type="ECO:0000259" key="3">
    <source>
        <dbReference type="PROSITE" id="PS51263"/>
    </source>
</evidence>
<dbReference type="Pfam" id="PF00241">
    <property type="entry name" value="Cofilin_ADF"/>
    <property type="match status" value="1"/>
</dbReference>